<dbReference type="GO" id="GO:0016627">
    <property type="term" value="F:oxidoreductase activity, acting on the CH-CH group of donors"/>
    <property type="evidence" value="ECO:0007669"/>
    <property type="project" value="InterPro"/>
</dbReference>
<evidence type="ECO:0000256" key="6">
    <source>
        <dbReference type="ARBA" id="ARBA00023002"/>
    </source>
</evidence>
<sequence length="299" mass="33891">MVSLTVTCPGKPTIHLDFPSKPPGAITFVPARQRLTAPSPAGLKPVPLVDESKSLDDYGVGEGGQLKLKDLGRQVGYRVLYLWEYAGPVFLVPIWLRYSYLLWGKYEHSSLQIAVERILVLHFLKRFLESAFLHSFSRATLPLAYVFRNSLYYWGVCGLLIPLTLFRPAYGNDGLVGKWALLNSPAWVGGWSIFILITELLNFNAHVHLRSLRQPPGKPRKYPTGFGFGHVVCANYFFETLGVCALVIMTAGDFGTIVYLSIATFFMRLWSSQKYARYKKEFDPKVFPGKRWKMIPLVY</sequence>
<evidence type="ECO:0000313" key="12">
    <source>
        <dbReference type="Proteomes" id="UP000289152"/>
    </source>
</evidence>
<dbReference type="InterPro" id="IPR001104">
    <property type="entry name" value="3-oxo-5_a-steroid_4-DH_C"/>
</dbReference>
<gene>
    <name evidence="11" type="ORF">M231_00822</name>
</gene>
<evidence type="ECO:0000313" key="11">
    <source>
        <dbReference type="EMBL" id="RXK41823.1"/>
    </source>
</evidence>
<evidence type="ECO:0000256" key="9">
    <source>
        <dbReference type="SAM" id="Phobius"/>
    </source>
</evidence>
<feature type="transmembrane region" description="Helical" evidence="9">
    <location>
        <begin position="254"/>
        <end position="271"/>
    </location>
</feature>
<dbReference type="OrthoDB" id="540503at2759"/>
<keyword evidence="6" id="KW-0560">Oxidoreductase</keyword>
<dbReference type="Proteomes" id="UP000289152">
    <property type="component" value="Unassembled WGS sequence"/>
</dbReference>
<feature type="transmembrane region" description="Helical" evidence="9">
    <location>
        <begin position="75"/>
        <end position="96"/>
    </location>
</feature>
<evidence type="ECO:0000256" key="2">
    <source>
        <dbReference type="ARBA" id="ARBA00007742"/>
    </source>
</evidence>
<comment type="caution">
    <text evidence="11">The sequence shown here is derived from an EMBL/GenBank/DDBJ whole genome shotgun (WGS) entry which is preliminary data.</text>
</comment>
<evidence type="ECO:0000256" key="8">
    <source>
        <dbReference type="ARBA" id="ARBA00023136"/>
    </source>
</evidence>
<feature type="transmembrane region" description="Helical" evidence="9">
    <location>
        <begin position="145"/>
        <end position="166"/>
    </location>
</feature>
<reference evidence="11 12" key="1">
    <citation type="submission" date="2016-06" db="EMBL/GenBank/DDBJ databases">
        <title>Evolution of pathogenesis and genome organization in the Tremellales.</title>
        <authorList>
            <person name="Cuomo C."/>
            <person name="Litvintseva A."/>
            <person name="Heitman J."/>
            <person name="Chen Y."/>
            <person name="Sun S."/>
            <person name="Springer D."/>
            <person name="Dromer F."/>
            <person name="Young S."/>
            <person name="Zeng Q."/>
            <person name="Chapman S."/>
            <person name="Gujja S."/>
            <person name="Saif S."/>
            <person name="Birren B."/>
        </authorList>
    </citation>
    <scope>NUCLEOTIDE SEQUENCE [LARGE SCALE GENOMIC DNA]</scope>
    <source>
        <strain evidence="11 12">ATCC 28783</strain>
    </source>
</reference>
<dbReference type="STRING" id="5217.A0A4Q1BUL7"/>
<proteinExistence type="inferred from homology"/>
<dbReference type="Pfam" id="PF02544">
    <property type="entry name" value="Steroid_dh"/>
    <property type="match status" value="1"/>
</dbReference>
<accession>A0A4Q1BUL7</accession>
<dbReference type="FunCoup" id="A0A4Q1BUL7">
    <property type="interactions" value="50"/>
</dbReference>
<dbReference type="EMBL" id="SDIL01000005">
    <property type="protein sequence ID" value="RXK41823.1"/>
    <property type="molecule type" value="Genomic_DNA"/>
</dbReference>
<dbReference type="InParanoid" id="A0A4Q1BUL7"/>
<keyword evidence="12" id="KW-1185">Reference proteome</keyword>
<dbReference type="PROSITE" id="PS50244">
    <property type="entry name" value="S5A_REDUCTASE"/>
    <property type="match status" value="1"/>
</dbReference>
<feature type="domain" description="3-oxo-5-alpha-steroid 4-dehydrogenase C-terminal" evidence="10">
    <location>
        <begin position="140"/>
        <end position="299"/>
    </location>
</feature>
<organism evidence="11 12">
    <name type="scientific">Tremella mesenterica</name>
    <name type="common">Jelly fungus</name>
    <dbReference type="NCBI Taxonomy" id="5217"/>
    <lineage>
        <taxon>Eukaryota</taxon>
        <taxon>Fungi</taxon>
        <taxon>Dikarya</taxon>
        <taxon>Basidiomycota</taxon>
        <taxon>Agaricomycotina</taxon>
        <taxon>Tremellomycetes</taxon>
        <taxon>Tremellales</taxon>
        <taxon>Tremellaceae</taxon>
        <taxon>Tremella</taxon>
    </lineage>
</organism>
<keyword evidence="8 9" id="KW-0472">Membrane</keyword>
<dbReference type="VEuPathDB" id="FungiDB:TREMEDRAFT_71207"/>
<comment type="similarity">
    <text evidence="2">Belongs to the steroid 5-alpha reductase family.</text>
</comment>
<dbReference type="InterPro" id="IPR039357">
    <property type="entry name" value="SRD5A/TECR"/>
</dbReference>
<keyword evidence="4 9" id="KW-0812">Transmembrane</keyword>
<keyword evidence="7" id="KW-0443">Lipid metabolism</keyword>
<dbReference type="PANTHER" id="PTHR10556:SF28">
    <property type="entry name" value="VERY-LONG-CHAIN ENOYL-COA REDUCTASE"/>
    <property type="match status" value="1"/>
</dbReference>
<evidence type="ECO:0000256" key="7">
    <source>
        <dbReference type="ARBA" id="ARBA00023098"/>
    </source>
</evidence>
<name>A0A4Q1BUL7_TREME</name>
<feature type="transmembrane region" description="Helical" evidence="9">
    <location>
        <begin position="186"/>
        <end position="205"/>
    </location>
</feature>
<comment type="subcellular location">
    <subcellularLocation>
        <location evidence="1">Membrane</location>
        <topology evidence="1">Multi-pass membrane protein</topology>
    </subcellularLocation>
</comment>
<evidence type="ECO:0000256" key="1">
    <source>
        <dbReference type="ARBA" id="ARBA00004141"/>
    </source>
</evidence>
<dbReference type="AlphaFoldDB" id="A0A4Q1BUL7"/>
<protein>
    <submittedName>
        <fullName evidence="11">Enoyl reductase</fullName>
    </submittedName>
</protein>
<evidence type="ECO:0000256" key="3">
    <source>
        <dbReference type="ARBA" id="ARBA00022516"/>
    </source>
</evidence>
<dbReference type="PANTHER" id="PTHR10556">
    <property type="entry name" value="3-OXO-5-ALPHA-STEROID 4-DEHYDROGENASE"/>
    <property type="match status" value="1"/>
</dbReference>
<evidence type="ECO:0000256" key="5">
    <source>
        <dbReference type="ARBA" id="ARBA00022989"/>
    </source>
</evidence>
<evidence type="ECO:0000259" key="10">
    <source>
        <dbReference type="Pfam" id="PF02544"/>
    </source>
</evidence>
<keyword evidence="3" id="KW-0444">Lipid biosynthesis</keyword>
<dbReference type="GO" id="GO:0016020">
    <property type="term" value="C:membrane"/>
    <property type="evidence" value="ECO:0007669"/>
    <property type="project" value="UniProtKB-SubCell"/>
</dbReference>
<keyword evidence="5 9" id="KW-1133">Transmembrane helix</keyword>
<dbReference type="GO" id="GO:0042761">
    <property type="term" value="P:very long-chain fatty acid biosynthetic process"/>
    <property type="evidence" value="ECO:0007669"/>
    <property type="project" value="TreeGrafter"/>
</dbReference>
<evidence type="ECO:0000256" key="4">
    <source>
        <dbReference type="ARBA" id="ARBA00022692"/>
    </source>
</evidence>